<keyword evidence="4" id="KW-1185">Reference proteome</keyword>
<evidence type="ECO:0000313" key="3">
    <source>
        <dbReference type="EMBL" id="RPB10729.1"/>
    </source>
</evidence>
<feature type="compositionally biased region" description="Basic and acidic residues" evidence="2">
    <location>
        <begin position="191"/>
        <end position="202"/>
    </location>
</feature>
<feature type="region of interest" description="Disordered" evidence="2">
    <location>
        <begin position="155"/>
        <end position="202"/>
    </location>
</feature>
<protein>
    <submittedName>
        <fullName evidence="3">Uncharacterized protein</fullName>
    </submittedName>
</protein>
<evidence type="ECO:0000313" key="4">
    <source>
        <dbReference type="Proteomes" id="UP000277580"/>
    </source>
</evidence>
<proteinExistence type="predicted"/>
<dbReference type="OrthoDB" id="10450250at2759"/>
<dbReference type="EMBL" id="ML119141">
    <property type="protein sequence ID" value="RPB10729.1"/>
    <property type="molecule type" value="Genomic_DNA"/>
</dbReference>
<accession>A0A3N4KMW1</accession>
<evidence type="ECO:0000256" key="1">
    <source>
        <dbReference type="SAM" id="Coils"/>
    </source>
</evidence>
<gene>
    <name evidence="3" type="ORF">P167DRAFT_591914</name>
</gene>
<organism evidence="3 4">
    <name type="scientific">Morchella conica CCBAS932</name>
    <dbReference type="NCBI Taxonomy" id="1392247"/>
    <lineage>
        <taxon>Eukaryota</taxon>
        <taxon>Fungi</taxon>
        <taxon>Dikarya</taxon>
        <taxon>Ascomycota</taxon>
        <taxon>Pezizomycotina</taxon>
        <taxon>Pezizomycetes</taxon>
        <taxon>Pezizales</taxon>
        <taxon>Morchellaceae</taxon>
        <taxon>Morchella</taxon>
    </lineage>
</organism>
<evidence type="ECO:0000256" key="2">
    <source>
        <dbReference type="SAM" id="MobiDB-lite"/>
    </source>
</evidence>
<reference evidence="3 4" key="1">
    <citation type="journal article" date="2018" name="Nat. Ecol. Evol.">
        <title>Pezizomycetes genomes reveal the molecular basis of ectomycorrhizal truffle lifestyle.</title>
        <authorList>
            <person name="Murat C."/>
            <person name="Payen T."/>
            <person name="Noel B."/>
            <person name="Kuo A."/>
            <person name="Morin E."/>
            <person name="Chen J."/>
            <person name="Kohler A."/>
            <person name="Krizsan K."/>
            <person name="Balestrini R."/>
            <person name="Da Silva C."/>
            <person name="Montanini B."/>
            <person name="Hainaut M."/>
            <person name="Levati E."/>
            <person name="Barry K.W."/>
            <person name="Belfiori B."/>
            <person name="Cichocki N."/>
            <person name="Clum A."/>
            <person name="Dockter R.B."/>
            <person name="Fauchery L."/>
            <person name="Guy J."/>
            <person name="Iotti M."/>
            <person name="Le Tacon F."/>
            <person name="Lindquist E.A."/>
            <person name="Lipzen A."/>
            <person name="Malagnac F."/>
            <person name="Mello A."/>
            <person name="Molinier V."/>
            <person name="Miyauchi S."/>
            <person name="Poulain J."/>
            <person name="Riccioni C."/>
            <person name="Rubini A."/>
            <person name="Sitrit Y."/>
            <person name="Splivallo R."/>
            <person name="Traeger S."/>
            <person name="Wang M."/>
            <person name="Zifcakova L."/>
            <person name="Wipf D."/>
            <person name="Zambonelli A."/>
            <person name="Paolocci F."/>
            <person name="Nowrousian M."/>
            <person name="Ottonello S."/>
            <person name="Baldrian P."/>
            <person name="Spatafora J.W."/>
            <person name="Henrissat B."/>
            <person name="Nagy L.G."/>
            <person name="Aury J.M."/>
            <person name="Wincker P."/>
            <person name="Grigoriev I.V."/>
            <person name="Bonfante P."/>
            <person name="Martin F.M."/>
        </authorList>
    </citation>
    <scope>NUCLEOTIDE SEQUENCE [LARGE SCALE GENOMIC DNA]</scope>
    <source>
        <strain evidence="3 4">CCBAS932</strain>
    </source>
</reference>
<sequence length="202" mass="23104">MYLRCHDILTNPLSSPGMPNTSIVVNYDLMDEHTADPMYLEYLTCRKYQLHYAVISREDELAVCVTNNHKAEDAIRTQIATIDKVQYNGDTEGTAPFKTMLYRLEELKRVKSNSATIMNETALLVKSLKAALAEIELEVDYNERLVDEAEADQMKGYDASDHTDASPSIKSEEIEIPRDNQMIKEEDEDYQYDHGVKVEEVD</sequence>
<keyword evidence="1" id="KW-0175">Coiled coil</keyword>
<feature type="compositionally biased region" description="Basic and acidic residues" evidence="2">
    <location>
        <begin position="155"/>
        <end position="184"/>
    </location>
</feature>
<name>A0A3N4KMW1_9PEZI</name>
<dbReference type="AlphaFoldDB" id="A0A3N4KMW1"/>
<feature type="coiled-coil region" evidence="1">
    <location>
        <begin position="118"/>
        <end position="152"/>
    </location>
</feature>
<dbReference type="InParanoid" id="A0A3N4KMW1"/>
<dbReference type="Proteomes" id="UP000277580">
    <property type="component" value="Unassembled WGS sequence"/>
</dbReference>